<sequence length="181" mass="19989">MSKAEFARRVGLSRPAVTKLCSSGRIPVKANGQLDYDIALAAYKRTQQVGREVSADNGKIKASPAAPPPQDFPDSDDSPVAGNSRMIQQFNKAKTIEKTFQAKLRQLEYEEKNKTLVPRTEVEDDAAVAASELRGRLFSIPARAAVVCEGKTAREIERIIETELNQAFEELQARFLTDHQG</sequence>
<accession>A8GLM5</accession>
<protein>
    <recommendedName>
        <fullName evidence="3">Terminase small subunit</fullName>
    </recommendedName>
</protein>
<dbReference type="HOGENOM" id="CLU_1488045_0_0_6"/>
<feature type="region of interest" description="Disordered" evidence="1">
    <location>
        <begin position="51"/>
        <end position="82"/>
    </location>
</feature>
<reference evidence="2" key="1">
    <citation type="submission" date="2007-09" db="EMBL/GenBank/DDBJ databases">
        <title>Complete sequence of plasmid of Serratia proteamaculans 568.</title>
        <authorList>
            <consortium name="US DOE Joint Genome Institute"/>
            <person name="Copeland A."/>
            <person name="Lucas S."/>
            <person name="Lapidus A."/>
            <person name="Barry K."/>
            <person name="Glavina del Rio T."/>
            <person name="Dalin E."/>
            <person name="Tice H."/>
            <person name="Pitluck S."/>
            <person name="Chain P."/>
            <person name="Malfatti S."/>
            <person name="Shin M."/>
            <person name="Vergez L."/>
            <person name="Schmutz J."/>
            <person name="Larimer F."/>
            <person name="Land M."/>
            <person name="Hauser L."/>
            <person name="Kyrpides N."/>
            <person name="Kim E."/>
            <person name="Taghavi S."/>
            <person name="Newman L."/>
            <person name="Vangronsveld J."/>
            <person name="van der Lelie D."/>
            <person name="Richardson P."/>
        </authorList>
    </citation>
    <scope>NUCLEOTIDE SEQUENCE [LARGE SCALE GENOMIC DNA]</scope>
    <source>
        <strain evidence="2">568</strain>
        <plasmid evidence="2">pSPRO01</plasmid>
    </source>
</reference>
<name>A8GLM5_SERP5</name>
<keyword evidence="2" id="KW-0614">Plasmid</keyword>
<geneLocation type="plasmid" evidence="2">
    <name>pSPRO01</name>
</geneLocation>
<evidence type="ECO:0000256" key="1">
    <source>
        <dbReference type="SAM" id="MobiDB-lite"/>
    </source>
</evidence>
<proteinExistence type="predicted"/>
<evidence type="ECO:0008006" key="3">
    <source>
        <dbReference type="Google" id="ProtNLM"/>
    </source>
</evidence>
<dbReference type="AlphaFoldDB" id="A8GLM5"/>
<dbReference type="EMBL" id="CP000827">
    <property type="protein sequence ID" value="ABV44015.1"/>
    <property type="molecule type" value="Genomic_DNA"/>
</dbReference>
<organism evidence="2">
    <name type="scientific">Serratia proteamaculans (strain 568)</name>
    <dbReference type="NCBI Taxonomy" id="399741"/>
    <lineage>
        <taxon>Bacteria</taxon>
        <taxon>Pseudomonadati</taxon>
        <taxon>Pseudomonadota</taxon>
        <taxon>Gammaproteobacteria</taxon>
        <taxon>Enterobacterales</taxon>
        <taxon>Yersiniaceae</taxon>
        <taxon>Serratia</taxon>
    </lineage>
</organism>
<evidence type="ECO:0000313" key="2">
    <source>
        <dbReference type="EMBL" id="ABV44015.1"/>
    </source>
</evidence>
<gene>
    <name evidence="2" type="ordered locus">Spro_4923</name>
</gene>
<dbReference type="KEGG" id="spe:Spro_4923"/>